<dbReference type="Proteomes" id="UP001652661">
    <property type="component" value="Chromosome 3L"/>
</dbReference>
<feature type="region of interest" description="Disordered" evidence="1">
    <location>
        <begin position="162"/>
        <end position="186"/>
    </location>
</feature>
<protein>
    <submittedName>
        <fullName evidence="3">Uncharacterized protein</fullName>
    </submittedName>
</protein>
<evidence type="ECO:0000256" key="1">
    <source>
        <dbReference type="SAM" id="MobiDB-lite"/>
    </source>
</evidence>
<keyword evidence="2" id="KW-1185">Reference proteome</keyword>
<feature type="compositionally biased region" description="Low complexity" evidence="1">
    <location>
        <begin position="111"/>
        <end position="131"/>
    </location>
</feature>
<feature type="compositionally biased region" description="Basic residues" evidence="1">
    <location>
        <begin position="164"/>
        <end position="174"/>
    </location>
</feature>
<sequence length="235" mass="26003">MSDNETDSYMEEEEEAETGSARTSIPVVGPVSPNPNFQMGDYAPLFSSSISSLDGGSQESYSDSELELQQALAAELAAAEVPQSLADWRSTLRTVPATTNLTTPQARRILPMSRSPSPSSTYSASPSTSISQLIDQRSARLRRLDMLNSMIQDLQDSLPSISERRHRRNRRRRSVRFEEHDHETEQVPPNAYAEVMRRGNSISDCSQCSSAEEDGIATPIIPSHLLEWSYPGPTN</sequence>
<feature type="region of interest" description="Disordered" evidence="1">
    <location>
        <begin position="108"/>
        <end position="132"/>
    </location>
</feature>
<dbReference type="OrthoDB" id="7872878at2759"/>
<feature type="region of interest" description="Disordered" evidence="1">
    <location>
        <begin position="1"/>
        <end position="33"/>
    </location>
</feature>
<evidence type="ECO:0000313" key="3">
    <source>
        <dbReference type="RefSeq" id="XP_017019504.1"/>
    </source>
</evidence>
<feature type="compositionally biased region" description="Acidic residues" evidence="1">
    <location>
        <begin position="1"/>
        <end position="17"/>
    </location>
</feature>
<name>A0A6P4I6N4_DROKI</name>
<organism evidence="2 3">
    <name type="scientific">Drosophila kikkawai</name>
    <name type="common">Fruit fly</name>
    <dbReference type="NCBI Taxonomy" id="30033"/>
    <lineage>
        <taxon>Eukaryota</taxon>
        <taxon>Metazoa</taxon>
        <taxon>Ecdysozoa</taxon>
        <taxon>Arthropoda</taxon>
        <taxon>Hexapoda</taxon>
        <taxon>Insecta</taxon>
        <taxon>Pterygota</taxon>
        <taxon>Neoptera</taxon>
        <taxon>Endopterygota</taxon>
        <taxon>Diptera</taxon>
        <taxon>Brachycera</taxon>
        <taxon>Muscomorpha</taxon>
        <taxon>Ephydroidea</taxon>
        <taxon>Drosophilidae</taxon>
        <taxon>Drosophila</taxon>
        <taxon>Sophophora</taxon>
    </lineage>
</organism>
<feature type="compositionally biased region" description="Basic and acidic residues" evidence="1">
    <location>
        <begin position="175"/>
        <end position="185"/>
    </location>
</feature>
<dbReference type="RefSeq" id="XP_017019504.1">
    <property type="nucleotide sequence ID" value="XM_017164015.3"/>
</dbReference>
<evidence type="ECO:0000313" key="2">
    <source>
        <dbReference type="Proteomes" id="UP001652661"/>
    </source>
</evidence>
<accession>A0A6P4I6N4</accession>
<gene>
    <name evidence="3" type="primary">LOC108072746</name>
</gene>
<dbReference type="AlphaFoldDB" id="A0A6P4I6N4"/>
<dbReference type="GeneID" id="108072746"/>
<reference evidence="3" key="1">
    <citation type="submission" date="2025-08" db="UniProtKB">
        <authorList>
            <consortium name="RefSeq"/>
        </authorList>
    </citation>
    <scope>IDENTIFICATION</scope>
    <source>
        <strain evidence="3">14028-0561.14</strain>
        <tissue evidence="3">Whole fly</tissue>
    </source>
</reference>
<proteinExistence type="predicted"/>